<dbReference type="InterPro" id="IPR019887">
    <property type="entry name" value="Tscrpt_reg_AsnC/Lrp_C"/>
</dbReference>
<protein>
    <submittedName>
        <fullName evidence="5">Lrp/AsnC family transcriptional regulator</fullName>
    </submittedName>
</protein>
<dbReference type="SUPFAM" id="SSF54909">
    <property type="entry name" value="Dimeric alpha+beta barrel"/>
    <property type="match status" value="1"/>
</dbReference>
<dbReference type="PANTHER" id="PTHR30154">
    <property type="entry name" value="LEUCINE-RESPONSIVE REGULATORY PROTEIN"/>
    <property type="match status" value="1"/>
</dbReference>
<evidence type="ECO:0000256" key="3">
    <source>
        <dbReference type="ARBA" id="ARBA00023163"/>
    </source>
</evidence>
<dbReference type="Gene3D" id="1.10.10.10">
    <property type="entry name" value="Winged helix-like DNA-binding domain superfamily/Winged helix DNA-binding domain"/>
    <property type="match status" value="1"/>
</dbReference>
<gene>
    <name evidence="5" type="ORF">HF577_34650</name>
</gene>
<organism evidence="5 6">
    <name type="scientific">Pseudonocardia xinjiangensis</name>
    <dbReference type="NCBI Taxonomy" id="75289"/>
    <lineage>
        <taxon>Bacteria</taxon>
        <taxon>Bacillati</taxon>
        <taxon>Actinomycetota</taxon>
        <taxon>Actinomycetes</taxon>
        <taxon>Pseudonocardiales</taxon>
        <taxon>Pseudonocardiaceae</taxon>
        <taxon>Pseudonocardia</taxon>
    </lineage>
</organism>
<dbReference type="InterPro" id="IPR000485">
    <property type="entry name" value="AsnC-type_HTH_dom"/>
</dbReference>
<dbReference type="Pfam" id="PF01037">
    <property type="entry name" value="AsnC_trans_reg"/>
    <property type="match status" value="1"/>
</dbReference>
<dbReference type="InterPro" id="IPR011008">
    <property type="entry name" value="Dimeric_a/b-barrel"/>
</dbReference>
<dbReference type="PROSITE" id="PS50956">
    <property type="entry name" value="HTH_ASNC_2"/>
    <property type="match status" value="1"/>
</dbReference>
<evidence type="ECO:0000313" key="6">
    <source>
        <dbReference type="Proteomes" id="UP001296706"/>
    </source>
</evidence>
<dbReference type="PRINTS" id="PR00033">
    <property type="entry name" value="HTHASNC"/>
</dbReference>
<evidence type="ECO:0000259" key="4">
    <source>
        <dbReference type="PROSITE" id="PS50956"/>
    </source>
</evidence>
<dbReference type="Gene3D" id="3.30.70.920">
    <property type="match status" value="1"/>
</dbReference>
<dbReference type="InterPro" id="IPR019888">
    <property type="entry name" value="Tscrpt_reg_AsnC-like"/>
</dbReference>
<dbReference type="InterPro" id="IPR019885">
    <property type="entry name" value="Tscrpt_reg_HTH_AsnC-type_CS"/>
</dbReference>
<sequence>MDATNREIIRILLADGRASFQAIGRQVNLSAPAVKRRVDQMVARGEIAGFTAVIDPSALGWNTEAYVELYYDGNVLKSELETNLSTIPQVVGVWSVTGDADALVHVMAGSMAELEDVIELIRSNAKMNRTRSAVVLSRLFQRPRL</sequence>
<comment type="caution">
    <text evidence="5">The sequence shown here is derived from an EMBL/GenBank/DDBJ whole genome shotgun (WGS) entry which is preliminary data.</text>
</comment>
<keyword evidence="2" id="KW-0238">DNA-binding</keyword>
<dbReference type="SMART" id="SM00344">
    <property type="entry name" value="HTH_ASNC"/>
    <property type="match status" value="1"/>
</dbReference>
<dbReference type="PROSITE" id="PS00519">
    <property type="entry name" value="HTH_ASNC_1"/>
    <property type="match status" value="1"/>
</dbReference>
<keyword evidence="6" id="KW-1185">Reference proteome</keyword>
<name>A0ABX1RPA6_9PSEU</name>
<dbReference type="InterPro" id="IPR036390">
    <property type="entry name" value="WH_DNA-bd_sf"/>
</dbReference>
<dbReference type="PANTHER" id="PTHR30154:SF45">
    <property type="entry name" value="TRANSCRIPTIONAL REGULATORY PROTEIN (PROBABLY ASNC-FAMILY)-RELATED"/>
    <property type="match status" value="1"/>
</dbReference>
<dbReference type="SUPFAM" id="SSF46785">
    <property type="entry name" value="Winged helix' DNA-binding domain"/>
    <property type="match status" value="1"/>
</dbReference>
<dbReference type="EMBL" id="JAAXKY010000207">
    <property type="protein sequence ID" value="NMH82215.1"/>
    <property type="molecule type" value="Genomic_DNA"/>
</dbReference>
<dbReference type="RefSeq" id="WP_169400227.1">
    <property type="nucleotide sequence ID" value="NZ_BAAAJH010000020.1"/>
</dbReference>
<dbReference type="InterPro" id="IPR036388">
    <property type="entry name" value="WH-like_DNA-bd_sf"/>
</dbReference>
<proteinExistence type="predicted"/>
<evidence type="ECO:0000256" key="2">
    <source>
        <dbReference type="ARBA" id="ARBA00023125"/>
    </source>
</evidence>
<dbReference type="Proteomes" id="UP001296706">
    <property type="component" value="Unassembled WGS sequence"/>
</dbReference>
<dbReference type="Pfam" id="PF13404">
    <property type="entry name" value="HTH_AsnC-type"/>
    <property type="match status" value="1"/>
</dbReference>
<feature type="domain" description="HTH asnC-type" evidence="4">
    <location>
        <begin position="1"/>
        <end position="62"/>
    </location>
</feature>
<evidence type="ECO:0000313" key="5">
    <source>
        <dbReference type="EMBL" id="NMH82215.1"/>
    </source>
</evidence>
<evidence type="ECO:0000256" key="1">
    <source>
        <dbReference type="ARBA" id="ARBA00023015"/>
    </source>
</evidence>
<keyword evidence="3" id="KW-0804">Transcription</keyword>
<keyword evidence="1" id="KW-0805">Transcription regulation</keyword>
<reference evidence="5 6" key="1">
    <citation type="submission" date="2020-04" db="EMBL/GenBank/DDBJ databases">
        <authorList>
            <person name="Klaysubun C."/>
            <person name="Duangmal K."/>
            <person name="Lipun K."/>
        </authorList>
    </citation>
    <scope>NUCLEOTIDE SEQUENCE [LARGE SCALE GENOMIC DNA]</scope>
    <source>
        <strain evidence="5 6">JCM 11839</strain>
    </source>
</reference>
<accession>A0ABX1RPA6</accession>